<dbReference type="Proteomes" id="UP000179251">
    <property type="component" value="Unassembled WGS sequence"/>
</dbReference>
<keyword evidence="1" id="KW-0812">Transmembrane</keyword>
<feature type="transmembrane region" description="Helical" evidence="1">
    <location>
        <begin position="20"/>
        <end position="48"/>
    </location>
</feature>
<sequence length="88" mass="9289">MQIAQAKTVGEIISVVETSILVPIISLLSAAAALLFLWGVVEFIAGAASEEARTTGKRHMIWGILGLVIIGGAWAIIAVLKNFFANIL</sequence>
<protein>
    <submittedName>
        <fullName evidence="2">Uncharacterized protein</fullName>
    </submittedName>
</protein>
<dbReference type="AlphaFoldDB" id="A0A1F5VIV1"/>
<proteinExistence type="predicted"/>
<dbReference type="InterPro" id="IPR043993">
    <property type="entry name" value="T4SS_pilin"/>
</dbReference>
<reference evidence="2 3" key="1">
    <citation type="journal article" date="2016" name="Nat. Commun.">
        <title>Thousands of microbial genomes shed light on interconnected biogeochemical processes in an aquifer system.</title>
        <authorList>
            <person name="Anantharaman K."/>
            <person name="Brown C.T."/>
            <person name="Hug L.A."/>
            <person name="Sharon I."/>
            <person name="Castelle C.J."/>
            <person name="Probst A.J."/>
            <person name="Thomas B.C."/>
            <person name="Singh A."/>
            <person name="Wilkins M.J."/>
            <person name="Karaoz U."/>
            <person name="Brodie E.L."/>
            <person name="Williams K.H."/>
            <person name="Hubbard S.S."/>
            <person name="Banfield J.F."/>
        </authorList>
    </citation>
    <scope>NUCLEOTIDE SEQUENCE [LARGE SCALE GENOMIC DNA]</scope>
</reference>
<keyword evidence="1" id="KW-1133">Transmembrane helix</keyword>
<feature type="transmembrane region" description="Helical" evidence="1">
    <location>
        <begin position="60"/>
        <end position="80"/>
    </location>
</feature>
<dbReference type="STRING" id="1798325.A2834_04220"/>
<gene>
    <name evidence="2" type="ORF">A2834_04220</name>
</gene>
<comment type="caution">
    <text evidence="2">The sequence shown here is derived from an EMBL/GenBank/DDBJ whole genome shotgun (WGS) entry which is preliminary data.</text>
</comment>
<name>A0A1F5VIV1_9BACT</name>
<evidence type="ECO:0000313" key="2">
    <source>
        <dbReference type="EMBL" id="OGF63389.1"/>
    </source>
</evidence>
<evidence type="ECO:0000313" key="3">
    <source>
        <dbReference type="Proteomes" id="UP000179251"/>
    </source>
</evidence>
<evidence type="ECO:0000256" key="1">
    <source>
        <dbReference type="SAM" id="Phobius"/>
    </source>
</evidence>
<organism evidence="2 3">
    <name type="scientific">Candidatus Giovannonibacteria bacterium RIFCSPHIGHO2_01_FULL_45_23</name>
    <dbReference type="NCBI Taxonomy" id="1798325"/>
    <lineage>
        <taxon>Bacteria</taxon>
        <taxon>Candidatus Giovannoniibacteriota</taxon>
    </lineage>
</organism>
<accession>A0A1F5VIV1</accession>
<dbReference type="EMBL" id="MFHD01000003">
    <property type="protein sequence ID" value="OGF63389.1"/>
    <property type="molecule type" value="Genomic_DNA"/>
</dbReference>
<keyword evidence="1" id="KW-0472">Membrane</keyword>
<dbReference type="Pfam" id="PF18895">
    <property type="entry name" value="T4SS_pilin"/>
    <property type="match status" value="1"/>
</dbReference>